<dbReference type="EMBL" id="KN832568">
    <property type="protein sequence ID" value="KII85105.1"/>
    <property type="molecule type" value="Genomic_DNA"/>
</dbReference>
<reference evidence="1 2" key="1">
    <citation type="submission" date="2014-06" db="EMBL/GenBank/DDBJ databases">
        <title>Evolutionary Origins and Diversification of the Mycorrhizal Mutualists.</title>
        <authorList>
            <consortium name="DOE Joint Genome Institute"/>
            <consortium name="Mycorrhizal Genomics Consortium"/>
            <person name="Kohler A."/>
            <person name="Kuo A."/>
            <person name="Nagy L.G."/>
            <person name="Floudas D."/>
            <person name="Copeland A."/>
            <person name="Barry K.W."/>
            <person name="Cichocki N."/>
            <person name="Veneault-Fourrey C."/>
            <person name="LaButti K."/>
            <person name="Lindquist E.A."/>
            <person name="Lipzen A."/>
            <person name="Lundell T."/>
            <person name="Morin E."/>
            <person name="Murat C."/>
            <person name="Riley R."/>
            <person name="Ohm R."/>
            <person name="Sun H."/>
            <person name="Tunlid A."/>
            <person name="Henrissat B."/>
            <person name="Grigoriev I.V."/>
            <person name="Hibbett D.S."/>
            <person name="Martin F."/>
        </authorList>
    </citation>
    <scope>NUCLEOTIDE SEQUENCE [LARGE SCALE GENOMIC DNA]</scope>
    <source>
        <strain evidence="1 2">FD-325 SS-3</strain>
    </source>
</reference>
<organism evidence="1 2">
    <name type="scientific">Plicaturopsis crispa FD-325 SS-3</name>
    <dbReference type="NCBI Taxonomy" id="944288"/>
    <lineage>
        <taxon>Eukaryota</taxon>
        <taxon>Fungi</taxon>
        <taxon>Dikarya</taxon>
        <taxon>Basidiomycota</taxon>
        <taxon>Agaricomycotina</taxon>
        <taxon>Agaricomycetes</taxon>
        <taxon>Agaricomycetidae</taxon>
        <taxon>Amylocorticiales</taxon>
        <taxon>Amylocorticiaceae</taxon>
        <taxon>Plicatura</taxon>
        <taxon>Plicaturopsis crispa</taxon>
    </lineage>
</organism>
<dbReference type="HOGENOM" id="CLU_2122094_0_0_1"/>
<name>A0A0C9SYJ6_PLICR</name>
<dbReference type="AlphaFoldDB" id="A0A0C9SYJ6"/>
<dbReference type="Proteomes" id="UP000053263">
    <property type="component" value="Unassembled WGS sequence"/>
</dbReference>
<gene>
    <name evidence="1" type="ORF">PLICRDRAFT_331767</name>
</gene>
<evidence type="ECO:0000313" key="2">
    <source>
        <dbReference type="Proteomes" id="UP000053263"/>
    </source>
</evidence>
<accession>A0A0C9SYJ6</accession>
<keyword evidence="2" id="KW-1185">Reference proteome</keyword>
<protein>
    <submittedName>
        <fullName evidence="1">Uncharacterized protein</fullName>
    </submittedName>
</protein>
<evidence type="ECO:0000313" key="1">
    <source>
        <dbReference type="EMBL" id="KII85105.1"/>
    </source>
</evidence>
<proteinExistence type="predicted"/>
<sequence>MQARPNARTNVNLPQVFPAFPRSETVHSKTNLESAIELWTCKARPPATPPEVPRTNFAKMPKFIHLISRTAKEEKSPMCAIDAPGCGDAAAGVTPPSVKYYGHQRPNTANFSRF</sequence>